<evidence type="ECO:0000256" key="1">
    <source>
        <dbReference type="SAM" id="MobiDB-lite"/>
    </source>
</evidence>
<protein>
    <submittedName>
        <fullName evidence="2">Uncharacterized protein</fullName>
    </submittedName>
</protein>
<dbReference type="EMBL" id="BX294133">
    <property type="protein sequence ID" value="CAD71453.1"/>
    <property type="molecule type" value="Genomic_DNA"/>
</dbReference>
<organism evidence="2 3">
    <name type="scientific">Rhodopirellula baltica (strain DSM 10527 / NCIMB 13988 / SH1)</name>
    <dbReference type="NCBI Taxonomy" id="243090"/>
    <lineage>
        <taxon>Bacteria</taxon>
        <taxon>Pseudomonadati</taxon>
        <taxon>Planctomycetota</taxon>
        <taxon>Planctomycetia</taxon>
        <taxon>Pirellulales</taxon>
        <taxon>Pirellulaceae</taxon>
        <taxon>Rhodopirellula</taxon>
    </lineage>
</organism>
<dbReference type="Proteomes" id="UP000001025">
    <property type="component" value="Chromosome"/>
</dbReference>
<dbReference type="EnsemblBacteria" id="CAD71453">
    <property type="protein sequence ID" value="CAD71453"/>
    <property type="gene ID" value="RB222"/>
</dbReference>
<name>Q7UZ33_RHOBA</name>
<evidence type="ECO:0000313" key="3">
    <source>
        <dbReference type="Proteomes" id="UP000001025"/>
    </source>
</evidence>
<evidence type="ECO:0000313" key="2">
    <source>
        <dbReference type="EMBL" id="CAD71453.1"/>
    </source>
</evidence>
<feature type="region of interest" description="Disordered" evidence="1">
    <location>
        <begin position="1"/>
        <end position="23"/>
    </location>
</feature>
<dbReference type="AlphaFoldDB" id="Q7UZ33"/>
<keyword evidence="3" id="KW-1185">Reference proteome</keyword>
<dbReference type="HOGENOM" id="CLU_3358103_0_0_0"/>
<dbReference type="InParanoid" id="Q7UZ33"/>
<gene>
    <name evidence="2" type="ordered locus">RB222</name>
</gene>
<proteinExistence type="predicted"/>
<accession>Q7UZ33</accession>
<sequence>MPGDSLCSKASVETPGNDLAYGAPITTRSVSKVSRR</sequence>
<dbReference type="KEGG" id="rba:RB222"/>
<reference evidence="2 3" key="1">
    <citation type="journal article" date="2003" name="Proc. Natl. Acad. Sci. U.S.A.">
        <title>Complete genome sequence of the marine planctomycete Pirellula sp. strain 1.</title>
        <authorList>
            <person name="Gloeckner F.O."/>
            <person name="Kube M."/>
            <person name="Bauer M."/>
            <person name="Teeling H."/>
            <person name="Lombardot T."/>
            <person name="Ludwig W."/>
            <person name="Gade D."/>
            <person name="Beck A."/>
            <person name="Borzym K."/>
            <person name="Heitmann K."/>
            <person name="Rabus R."/>
            <person name="Schlesner H."/>
            <person name="Amann R."/>
            <person name="Reinhardt R."/>
        </authorList>
    </citation>
    <scope>NUCLEOTIDE SEQUENCE [LARGE SCALE GENOMIC DNA]</scope>
    <source>
        <strain evidence="3">DSM 10527 / NCIMB 13988 / SH1</strain>
    </source>
</reference>